<keyword evidence="5" id="KW-1185">Reference proteome</keyword>
<dbReference type="PANTHER" id="PTHR47256">
    <property type="entry name" value="ZN(II)2CYS6 TRANSCRIPTION FACTOR (EUROFUNG)-RELATED"/>
    <property type="match status" value="1"/>
</dbReference>
<dbReference type="InterPro" id="IPR036864">
    <property type="entry name" value="Zn2-C6_fun-type_DNA-bd_sf"/>
</dbReference>
<sequence>MSEGHASRYRLLLPGLMRGGPPEAPSPRLAIRKRSVVKRACESCRQRKAKCDGKRPKCYTCFAAGRECRYAASPDELQAAAMQRKNDLLEERIVYHENLYDSLQTRQPEEAQEILRRIRAGKDIKSVTENFQEGGLLLQLTSPTASHAPLSTSPGATPSNPVAGNTATGSPGFFDIRLQPDFTEVFDSMRCFRYEHPDYMFEKTWRDTQHRYAENSVFVDLLGYTLPLSRWTTVSNDDTLLSHILLLFWTWDTISNRVIDRTMFEEDLKTLNPNTPNQPNELRFCSPFLVNALLAVSCVYTTNQATFLLSNDPNTRGQAFAREAARLLPLEDTSPSLAVAQGLALMNTYEAALGNGGTALSYHSHMQARYLELRLDNVRRSTDAAIAGARQRREAHALSWISWGFYVWDWKLMHGLCRRLVIKKPNRSKTWHDEATSPLCKKDSPDYWWFPYPVSVVPQKSLKREIFAAECNLAEITEQILEFLIPLEDGVAPRRNIERALELYTKIVKWKFAFPERLRVENAVLPAAIVLHLTAELIIISMLRPFEGLSKEEFGPFDPVTTSYAHASNAISAIWHFRALYTLRNAHWMIQASSVCAFRVLLAIESSPIQLETFVKACQALTELGESFPVAKDVILSIESVVKKQRLRAPSCAQRHLSNQVEDKEDSVIESTVVKVIDHSVVVKKAGLDDYTGYLTLSGLLSSMAPIDIGPD</sequence>
<comment type="caution">
    <text evidence="4">The sequence shown here is derived from an EMBL/GenBank/DDBJ whole genome shotgun (WGS) entry which is preliminary data.</text>
</comment>
<dbReference type="PANTHER" id="PTHR47256:SF1">
    <property type="entry name" value="ZN(II)2CYS6 TRANSCRIPTION FACTOR (EUROFUNG)"/>
    <property type="match status" value="1"/>
</dbReference>
<dbReference type="GO" id="GO:0000981">
    <property type="term" value="F:DNA-binding transcription factor activity, RNA polymerase II-specific"/>
    <property type="evidence" value="ECO:0007669"/>
    <property type="project" value="InterPro"/>
</dbReference>
<evidence type="ECO:0000313" key="4">
    <source>
        <dbReference type="EMBL" id="KAF5719504.1"/>
    </source>
</evidence>
<dbReference type="AlphaFoldDB" id="A0A8H6DJU6"/>
<evidence type="ECO:0000313" key="5">
    <source>
        <dbReference type="Proteomes" id="UP000544331"/>
    </source>
</evidence>
<dbReference type="PROSITE" id="PS00463">
    <property type="entry name" value="ZN2_CY6_FUNGAL_1"/>
    <property type="match status" value="1"/>
</dbReference>
<organism evidence="4 5">
    <name type="scientific">Fusarium mundagurra</name>
    <dbReference type="NCBI Taxonomy" id="1567541"/>
    <lineage>
        <taxon>Eukaryota</taxon>
        <taxon>Fungi</taxon>
        <taxon>Dikarya</taxon>
        <taxon>Ascomycota</taxon>
        <taxon>Pezizomycotina</taxon>
        <taxon>Sordariomycetes</taxon>
        <taxon>Hypocreomycetidae</taxon>
        <taxon>Hypocreales</taxon>
        <taxon>Nectriaceae</taxon>
        <taxon>Fusarium</taxon>
        <taxon>Fusarium fujikuroi species complex</taxon>
    </lineage>
</organism>
<reference evidence="4 5" key="1">
    <citation type="submission" date="2020-05" db="EMBL/GenBank/DDBJ databases">
        <title>Identification and distribution of gene clusters putatively required for synthesis of sphingolipid metabolism inhibitors in phylogenetically diverse species of the filamentous fungus Fusarium.</title>
        <authorList>
            <person name="Kim H.-S."/>
            <person name="Busman M."/>
            <person name="Brown D.W."/>
            <person name="Divon H."/>
            <person name="Uhlig S."/>
            <person name="Proctor R.H."/>
        </authorList>
    </citation>
    <scope>NUCLEOTIDE SEQUENCE [LARGE SCALE GENOMIC DNA]</scope>
    <source>
        <strain evidence="4 5">NRRL 66235</strain>
    </source>
</reference>
<accession>A0A8H6DJU6</accession>
<keyword evidence="1" id="KW-0479">Metal-binding</keyword>
<dbReference type="Pfam" id="PF00172">
    <property type="entry name" value="Zn_clus"/>
    <property type="match status" value="1"/>
</dbReference>
<dbReference type="InterPro" id="IPR007219">
    <property type="entry name" value="XnlR_reg_dom"/>
</dbReference>
<dbReference type="Proteomes" id="UP000544331">
    <property type="component" value="Unassembled WGS sequence"/>
</dbReference>
<dbReference type="PROSITE" id="PS50048">
    <property type="entry name" value="ZN2_CY6_FUNGAL_2"/>
    <property type="match status" value="1"/>
</dbReference>
<evidence type="ECO:0000259" key="3">
    <source>
        <dbReference type="PROSITE" id="PS50048"/>
    </source>
</evidence>
<dbReference type="Pfam" id="PF04082">
    <property type="entry name" value="Fungal_trans"/>
    <property type="match status" value="1"/>
</dbReference>
<dbReference type="SUPFAM" id="SSF57701">
    <property type="entry name" value="Zn2/Cys6 DNA-binding domain"/>
    <property type="match status" value="1"/>
</dbReference>
<dbReference type="GO" id="GO:0008270">
    <property type="term" value="F:zinc ion binding"/>
    <property type="evidence" value="ECO:0007669"/>
    <property type="project" value="InterPro"/>
</dbReference>
<dbReference type="CDD" id="cd00067">
    <property type="entry name" value="GAL4"/>
    <property type="match status" value="1"/>
</dbReference>
<dbReference type="InterPro" id="IPR053187">
    <property type="entry name" value="Notoamide_regulator"/>
</dbReference>
<dbReference type="SMART" id="SM00066">
    <property type="entry name" value="GAL4"/>
    <property type="match status" value="1"/>
</dbReference>
<feature type="domain" description="Zn(2)-C6 fungal-type" evidence="3">
    <location>
        <begin position="40"/>
        <end position="70"/>
    </location>
</feature>
<dbReference type="OrthoDB" id="5595695at2759"/>
<evidence type="ECO:0000256" key="2">
    <source>
        <dbReference type="ARBA" id="ARBA00023242"/>
    </source>
</evidence>
<dbReference type="Gene3D" id="4.10.240.10">
    <property type="entry name" value="Zn(2)-C6 fungal-type DNA-binding domain"/>
    <property type="match status" value="1"/>
</dbReference>
<dbReference type="GO" id="GO:0006351">
    <property type="term" value="P:DNA-templated transcription"/>
    <property type="evidence" value="ECO:0007669"/>
    <property type="project" value="InterPro"/>
</dbReference>
<dbReference type="EMBL" id="JAAOAN010000147">
    <property type="protein sequence ID" value="KAF5719504.1"/>
    <property type="molecule type" value="Genomic_DNA"/>
</dbReference>
<dbReference type="GO" id="GO:0003677">
    <property type="term" value="F:DNA binding"/>
    <property type="evidence" value="ECO:0007669"/>
    <property type="project" value="InterPro"/>
</dbReference>
<dbReference type="InterPro" id="IPR001138">
    <property type="entry name" value="Zn2Cys6_DnaBD"/>
</dbReference>
<proteinExistence type="predicted"/>
<keyword evidence="2" id="KW-0539">Nucleus</keyword>
<protein>
    <submittedName>
        <fullName evidence="4">Nitrogen assimilation transcription factor nit-4</fullName>
    </submittedName>
</protein>
<gene>
    <name evidence="4" type="ORF">FMUND_4652</name>
</gene>
<dbReference type="CDD" id="cd12148">
    <property type="entry name" value="fungal_TF_MHR"/>
    <property type="match status" value="1"/>
</dbReference>
<evidence type="ECO:0000256" key="1">
    <source>
        <dbReference type="ARBA" id="ARBA00022723"/>
    </source>
</evidence>
<name>A0A8H6DJU6_9HYPO</name>